<protein>
    <submittedName>
        <fullName evidence="3">Propionyl-CoA carboxylase carboxyltransferase subunit</fullName>
    </submittedName>
</protein>
<gene>
    <name evidence="3" type="ORF">EDD79_10263</name>
</gene>
<dbReference type="Pfam" id="PF01039">
    <property type="entry name" value="Carboxyl_trans"/>
    <property type="match status" value="1"/>
</dbReference>
<dbReference type="OrthoDB" id="9803706at2"/>
<dbReference type="InterPro" id="IPR051047">
    <property type="entry name" value="AccD/PCCB"/>
</dbReference>
<proteinExistence type="predicted"/>
<dbReference type="AlphaFoldDB" id="A0A4R2TDJ9"/>
<evidence type="ECO:0000313" key="3">
    <source>
        <dbReference type="EMBL" id="TCQ01540.1"/>
    </source>
</evidence>
<dbReference type="EMBL" id="SLYC01000026">
    <property type="protein sequence ID" value="TCQ01540.1"/>
    <property type="molecule type" value="Genomic_DNA"/>
</dbReference>
<dbReference type="SUPFAM" id="SSF52096">
    <property type="entry name" value="ClpP/crotonase"/>
    <property type="match status" value="2"/>
</dbReference>
<dbReference type="InterPro" id="IPR034733">
    <property type="entry name" value="AcCoA_carboxyl_beta"/>
</dbReference>
<reference evidence="3 4" key="1">
    <citation type="submission" date="2019-03" db="EMBL/GenBank/DDBJ databases">
        <title>Genomic Encyclopedia of Type Strains, Phase IV (KMG-IV): sequencing the most valuable type-strain genomes for metagenomic binning, comparative biology and taxonomic classification.</title>
        <authorList>
            <person name="Goeker M."/>
        </authorList>
    </citation>
    <scope>NUCLEOTIDE SEQUENCE [LARGE SCALE GENOMIC DNA]</scope>
    <source>
        <strain evidence="3 4">DSM 100013</strain>
    </source>
</reference>
<keyword evidence="3" id="KW-0808">Transferase</keyword>
<accession>A0A4R2TDJ9</accession>
<feature type="domain" description="CoA carboxyltransferase N-terminal" evidence="1">
    <location>
        <begin position="2"/>
        <end position="256"/>
    </location>
</feature>
<dbReference type="PANTHER" id="PTHR43842:SF2">
    <property type="entry name" value="PROPIONYL-COA CARBOXYLASE BETA CHAIN, MITOCHONDRIAL"/>
    <property type="match status" value="1"/>
</dbReference>
<evidence type="ECO:0000313" key="4">
    <source>
        <dbReference type="Proteomes" id="UP000295504"/>
    </source>
</evidence>
<organism evidence="3 4">
    <name type="scientific">Serpentinicella alkaliphila</name>
    <dbReference type="NCBI Taxonomy" id="1734049"/>
    <lineage>
        <taxon>Bacteria</taxon>
        <taxon>Bacillati</taxon>
        <taxon>Bacillota</taxon>
        <taxon>Clostridia</taxon>
        <taxon>Peptostreptococcales</taxon>
        <taxon>Natronincolaceae</taxon>
        <taxon>Serpentinicella</taxon>
    </lineage>
</organism>
<sequence>MKNNKLENFRGLKAKILSAGDENIVKELRKKSKLTARERINMLFDSGTFVELDAFVKSRPSSMEKTEAFSEGVITGYGLVEGKLVYAYAQDYTVLAGSVGEMHGKKIVRVQEMALKMGAPIIGLQDSGGARIQEGINALAIYAEILRLNTISSGVIPQITAIMGLSAGSAAYTPALSDFVFMVNETSQLFVNGPNAIEGATSERLSAQDIGGAIIHNESSGTAHFLATNDMECIDMIRELITMIPSNNIEGAPIIETNDDINKIIPGLENIIPEASDADYDMRNIIMAICDDGYFMEVHKYFARNILTGFIRINGQTIGVIGNQPNVLDGCLDINSSDKGARFVRFCDSFNIPLLTLVDVPGFLPEANQEYGGLIRHGGKLFYAYAESTVPKVTLVVRRAYGGGYIAMCSKNLGADIVFAWPMAEIAVMTPAAAANIVFKSEIANAKNPKEMRVEKVSEYIMEYATPYKAAEMGFVDDIIEPSATRPRVADALNMLMSKSDSRPSKKHGNIPL</sequence>
<dbReference type="PROSITE" id="PS50989">
    <property type="entry name" value="COA_CT_CTER"/>
    <property type="match status" value="1"/>
</dbReference>
<evidence type="ECO:0000259" key="1">
    <source>
        <dbReference type="PROSITE" id="PS50980"/>
    </source>
</evidence>
<dbReference type="RefSeq" id="WP_132848882.1">
    <property type="nucleotide sequence ID" value="NZ_CP058648.1"/>
</dbReference>
<keyword evidence="4" id="KW-1185">Reference proteome</keyword>
<dbReference type="GO" id="GO:0004658">
    <property type="term" value="F:propionyl-CoA carboxylase activity"/>
    <property type="evidence" value="ECO:0007669"/>
    <property type="project" value="TreeGrafter"/>
</dbReference>
<dbReference type="InterPro" id="IPR011762">
    <property type="entry name" value="COA_CT_N"/>
</dbReference>
<dbReference type="InterPro" id="IPR029045">
    <property type="entry name" value="ClpP/crotonase-like_dom_sf"/>
</dbReference>
<dbReference type="GO" id="GO:0016740">
    <property type="term" value="F:transferase activity"/>
    <property type="evidence" value="ECO:0007669"/>
    <property type="project" value="UniProtKB-KW"/>
</dbReference>
<dbReference type="InterPro" id="IPR011763">
    <property type="entry name" value="COA_CT_C"/>
</dbReference>
<dbReference type="PROSITE" id="PS50980">
    <property type="entry name" value="COA_CT_NTER"/>
    <property type="match status" value="1"/>
</dbReference>
<dbReference type="PANTHER" id="PTHR43842">
    <property type="entry name" value="PROPIONYL-COA CARBOXYLASE BETA CHAIN"/>
    <property type="match status" value="1"/>
</dbReference>
<dbReference type="Proteomes" id="UP000295504">
    <property type="component" value="Unassembled WGS sequence"/>
</dbReference>
<comment type="caution">
    <text evidence="3">The sequence shown here is derived from an EMBL/GenBank/DDBJ whole genome shotgun (WGS) entry which is preliminary data.</text>
</comment>
<name>A0A4R2TDJ9_9FIRM</name>
<feature type="domain" description="CoA carboxyltransferase C-terminal" evidence="2">
    <location>
        <begin position="260"/>
        <end position="495"/>
    </location>
</feature>
<dbReference type="Gene3D" id="3.90.226.10">
    <property type="entry name" value="2-enoyl-CoA Hydratase, Chain A, domain 1"/>
    <property type="match status" value="2"/>
</dbReference>
<evidence type="ECO:0000259" key="2">
    <source>
        <dbReference type="PROSITE" id="PS50989"/>
    </source>
</evidence>